<protein>
    <recommendedName>
        <fullName evidence="3">Ribosomal protein S10</fullName>
    </recommendedName>
</protein>
<evidence type="ECO:0000313" key="2">
    <source>
        <dbReference type="Proteomes" id="UP001362999"/>
    </source>
</evidence>
<gene>
    <name evidence="1" type="ORF">R3P38DRAFT_3422619</name>
</gene>
<organism evidence="1 2">
    <name type="scientific">Favolaschia claudopus</name>
    <dbReference type="NCBI Taxonomy" id="2862362"/>
    <lineage>
        <taxon>Eukaryota</taxon>
        <taxon>Fungi</taxon>
        <taxon>Dikarya</taxon>
        <taxon>Basidiomycota</taxon>
        <taxon>Agaricomycotina</taxon>
        <taxon>Agaricomycetes</taxon>
        <taxon>Agaricomycetidae</taxon>
        <taxon>Agaricales</taxon>
        <taxon>Marasmiineae</taxon>
        <taxon>Mycenaceae</taxon>
        <taxon>Favolaschia</taxon>
    </lineage>
</organism>
<evidence type="ECO:0008006" key="3">
    <source>
        <dbReference type="Google" id="ProtNLM"/>
    </source>
</evidence>
<sequence length="111" mass="12795">MTLAGHPYNCPPLRITRALLRVTQLLRKGHSAWLAPDSRQTSIRVFGRTRSPRTEARRLHSDVMLLIRRMAFLALRHGHHLEVSTEEEPWIAQPLYTVVCDPVPVLTREKP</sequence>
<proteinExistence type="predicted"/>
<dbReference type="EMBL" id="JAWWNJ010000010">
    <property type="protein sequence ID" value="KAK7046827.1"/>
    <property type="molecule type" value="Genomic_DNA"/>
</dbReference>
<keyword evidence="2" id="KW-1185">Reference proteome</keyword>
<dbReference type="Proteomes" id="UP001362999">
    <property type="component" value="Unassembled WGS sequence"/>
</dbReference>
<reference evidence="1 2" key="1">
    <citation type="journal article" date="2024" name="J Genomics">
        <title>Draft genome sequencing and assembly of Favolaschia claudopus CIRM-BRFM 2984 isolated from oak limbs.</title>
        <authorList>
            <person name="Navarro D."/>
            <person name="Drula E."/>
            <person name="Chaduli D."/>
            <person name="Cazenave R."/>
            <person name="Ahrendt S."/>
            <person name="Wang J."/>
            <person name="Lipzen A."/>
            <person name="Daum C."/>
            <person name="Barry K."/>
            <person name="Grigoriev I.V."/>
            <person name="Favel A."/>
            <person name="Rosso M.N."/>
            <person name="Martin F."/>
        </authorList>
    </citation>
    <scope>NUCLEOTIDE SEQUENCE [LARGE SCALE GENOMIC DNA]</scope>
    <source>
        <strain evidence="1 2">CIRM-BRFM 2984</strain>
    </source>
</reference>
<name>A0AAW0D741_9AGAR</name>
<evidence type="ECO:0000313" key="1">
    <source>
        <dbReference type="EMBL" id="KAK7046827.1"/>
    </source>
</evidence>
<accession>A0AAW0D741</accession>
<dbReference type="AlphaFoldDB" id="A0AAW0D741"/>
<comment type="caution">
    <text evidence="1">The sequence shown here is derived from an EMBL/GenBank/DDBJ whole genome shotgun (WGS) entry which is preliminary data.</text>
</comment>